<keyword evidence="4" id="KW-1185">Reference proteome</keyword>
<dbReference type="Gene3D" id="3.30.530.20">
    <property type="match status" value="1"/>
</dbReference>
<evidence type="ECO:0000259" key="2">
    <source>
        <dbReference type="Pfam" id="PF08327"/>
    </source>
</evidence>
<dbReference type="Proteomes" id="UP000243978">
    <property type="component" value="Unassembled WGS sequence"/>
</dbReference>
<sequence>MEIHHETVTLEKPLPASPEEVFQAYTDPRAREKWSAPDNTTEIRILESNVKTGGSETGKCGTRGQELNWRMDVAYHLVENDRLITFTEELWDGDNMLTVALITFDLSKAPDGTTILLLTDQITSFVGEGGVQGHRDGYTKALDNLASMLGEKVE</sequence>
<comment type="similarity">
    <text evidence="1">Belongs to the AHA1 family.</text>
</comment>
<dbReference type="AlphaFoldDB" id="A0A2T6BJT1"/>
<evidence type="ECO:0000256" key="1">
    <source>
        <dbReference type="ARBA" id="ARBA00006817"/>
    </source>
</evidence>
<dbReference type="InterPro" id="IPR023393">
    <property type="entry name" value="START-like_dom_sf"/>
</dbReference>
<comment type="caution">
    <text evidence="3">The sequence shown here is derived from an EMBL/GenBank/DDBJ whole genome shotgun (WGS) entry which is preliminary data.</text>
</comment>
<dbReference type="InterPro" id="IPR013538">
    <property type="entry name" value="ASHA1/2-like_C"/>
</dbReference>
<dbReference type="Pfam" id="PF08327">
    <property type="entry name" value="AHSA1"/>
    <property type="match status" value="1"/>
</dbReference>
<organism evidence="3 4">
    <name type="scientific">Litoreibacter ponti</name>
    <dbReference type="NCBI Taxonomy" id="1510457"/>
    <lineage>
        <taxon>Bacteria</taxon>
        <taxon>Pseudomonadati</taxon>
        <taxon>Pseudomonadota</taxon>
        <taxon>Alphaproteobacteria</taxon>
        <taxon>Rhodobacterales</taxon>
        <taxon>Roseobacteraceae</taxon>
        <taxon>Litoreibacter</taxon>
    </lineage>
</organism>
<accession>A0A2T6BJT1</accession>
<protein>
    <submittedName>
        <fullName evidence="3">Uncharacterized protein YndB with AHSA1/START domain</fullName>
    </submittedName>
</protein>
<dbReference type="EMBL" id="QBKS01000001">
    <property type="protein sequence ID" value="PTX56314.1"/>
    <property type="molecule type" value="Genomic_DNA"/>
</dbReference>
<reference evidence="3 4" key="1">
    <citation type="submission" date="2018-04" db="EMBL/GenBank/DDBJ databases">
        <title>Genomic Encyclopedia of Archaeal and Bacterial Type Strains, Phase II (KMG-II): from individual species to whole genera.</title>
        <authorList>
            <person name="Goeker M."/>
        </authorList>
    </citation>
    <scope>NUCLEOTIDE SEQUENCE [LARGE SCALE GENOMIC DNA]</scope>
    <source>
        <strain evidence="3 4">DSM 100977</strain>
    </source>
</reference>
<dbReference type="RefSeq" id="WP_107844526.1">
    <property type="nucleotide sequence ID" value="NZ_QBKS01000001.1"/>
</dbReference>
<evidence type="ECO:0000313" key="4">
    <source>
        <dbReference type="Proteomes" id="UP000243978"/>
    </source>
</evidence>
<dbReference type="SUPFAM" id="SSF55961">
    <property type="entry name" value="Bet v1-like"/>
    <property type="match status" value="1"/>
</dbReference>
<feature type="domain" description="Activator of Hsp90 ATPase homologue 1/2-like C-terminal" evidence="2">
    <location>
        <begin position="16"/>
        <end position="149"/>
    </location>
</feature>
<evidence type="ECO:0000313" key="3">
    <source>
        <dbReference type="EMBL" id="PTX56314.1"/>
    </source>
</evidence>
<name>A0A2T6BJT1_9RHOB</name>
<gene>
    <name evidence="3" type="ORF">C8N43_0969</name>
</gene>
<proteinExistence type="inferred from homology"/>
<dbReference type="OrthoDB" id="9805228at2"/>